<organism evidence="1 2">
    <name type="scientific">Hymenolepis diminuta</name>
    <name type="common">Rat tapeworm</name>
    <dbReference type="NCBI Taxonomy" id="6216"/>
    <lineage>
        <taxon>Eukaryota</taxon>
        <taxon>Metazoa</taxon>
        <taxon>Spiralia</taxon>
        <taxon>Lophotrochozoa</taxon>
        <taxon>Platyhelminthes</taxon>
        <taxon>Cestoda</taxon>
        <taxon>Eucestoda</taxon>
        <taxon>Cyclophyllidea</taxon>
        <taxon>Hymenolepididae</taxon>
        <taxon>Hymenolepis</taxon>
    </lineage>
</organism>
<accession>A0A564Y6I2</accession>
<keyword evidence="2" id="KW-1185">Reference proteome</keyword>
<evidence type="ECO:0000313" key="2">
    <source>
        <dbReference type="Proteomes" id="UP000321570"/>
    </source>
</evidence>
<name>A0A564Y6I2_HYMDI</name>
<sequence>MEQMNLTKPDTDPKAFIKNVGEFHYEPSVGEIFTTCKNDHDIYLTYLLPLSPKDFTYEETIEKCGKVFGHNTSLFNRRFKCLNLAIRKGEDFQKYAPIGLRSPCNAEIRLKLLSLLDKNPDIMLHHLVDEYNNFQSPIADSNMVESSETRAYQIKKPEINRVSKNRTP</sequence>
<dbReference type="Proteomes" id="UP000321570">
    <property type="component" value="Unassembled WGS sequence"/>
</dbReference>
<proteinExistence type="predicted"/>
<evidence type="ECO:0000313" key="1">
    <source>
        <dbReference type="EMBL" id="VUZ42851.1"/>
    </source>
</evidence>
<protein>
    <submittedName>
        <fullName evidence="1">Uncharacterized protein</fullName>
    </submittedName>
</protein>
<reference evidence="1 2" key="1">
    <citation type="submission" date="2019-07" db="EMBL/GenBank/DDBJ databases">
        <authorList>
            <person name="Jastrzebski P J."/>
            <person name="Paukszto L."/>
            <person name="Jastrzebski P J."/>
        </authorList>
    </citation>
    <scope>NUCLEOTIDE SEQUENCE [LARGE SCALE GENOMIC DNA]</scope>
    <source>
        <strain evidence="1 2">WMS-il1</strain>
    </source>
</reference>
<gene>
    <name evidence="1" type="ORF">WMSIL1_LOCUS3403</name>
</gene>
<dbReference type="EMBL" id="CABIJS010000110">
    <property type="protein sequence ID" value="VUZ42851.1"/>
    <property type="molecule type" value="Genomic_DNA"/>
</dbReference>
<dbReference type="AlphaFoldDB" id="A0A564Y6I2"/>